<dbReference type="SUPFAM" id="SSF54593">
    <property type="entry name" value="Glyoxalase/Bleomycin resistance protein/Dihydroxybiphenyl dioxygenase"/>
    <property type="match status" value="1"/>
</dbReference>
<reference evidence="1 2" key="1">
    <citation type="submission" date="2024-03" db="EMBL/GenBank/DDBJ databases">
        <title>Draft genome sequence of Pseudonocardia carboxydivorans JCM 14827.</title>
        <authorList>
            <person name="Duangmal K."/>
        </authorList>
    </citation>
    <scope>NUCLEOTIDE SEQUENCE [LARGE SCALE GENOMIC DNA]</scope>
    <source>
        <strain evidence="1 2">JCM 14827</strain>
    </source>
</reference>
<dbReference type="EMBL" id="JBBPIX010000001">
    <property type="protein sequence ID" value="MEK6462740.1"/>
    <property type="molecule type" value="Genomic_DNA"/>
</dbReference>
<name>A0ABU9A8L9_PSEA5</name>
<protein>
    <recommendedName>
        <fullName evidence="3">VOC domain-containing protein</fullName>
    </recommendedName>
</protein>
<evidence type="ECO:0008006" key="3">
    <source>
        <dbReference type="Google" id="ProtNLM"/>
    </source>
</evidence>
<dbReference type="Proteomes" id="UP001367513">
    <property type="component" value="Unassembled WGS sequence"/>
</dbReference>
<sequence length="127" mass="13518">MSDPNQPLGDLTHADVAPGGLSLVVIYTEQLEACREFYTALGLRLVEEQHGAGPVHYSTTMPGGLVLELYPGKPDRTTGRLRLGITVLTGFDQPTGRELRTDPDGRVVDLHVVSGGDGPDGRGQSIP</sequence>
<dbReference type="InterPro" id="IPR029068">
    <property type="entry name" value="Glyas_Bleomycin-R_OHBP_Dase"/>
</dbReference>
<accession>A0ABU9A8L9</accession>
<dbReference type="Gene3D" id="3.10.180.10">
    <property type="entry name" value="2,3-Dihydroxybiphenyl 1,2-Dioxygenase, domain 1"/>
    <property type="match status" value="1"/>
</dbReference>
<dbReference type="RefSeq" id="WP_346105838.1">
    <property type="nucleotide sequence ID" value="NZ_BAAAOD010000047.1"/>
</dbReference>
<organism evidence="1 2">
    <name type="scientific">Pseudonocardia alni subsp. carboxydivorans</name>
    <dbReference type="NCBI Taxonomy" id="415010"/>
    <lineage>
        <taxon>Bacteria</taxon>
        <taxon>Bacillati</taxon>
        <taxon>Actinomycetota</taxon>
        <taxon>Actinomycetes</taxon>
        <taxon>Pseudonocardiales</taxon>
        <taxon>Pseudonocardiaceae</taxon>
        <taxon>Pseudonocardia</taxon>
    </lineage>
</organism>
<proteinExistence type="predicted"/>
<comment type="caution">
    <text evidence="1">The sequence shown here is derived from an EMBL/GenBank/DDBJ whole genome shotgun (WGS) entry which is preliminary data.</text>
</comment>
<evidence type="ECO:0000313" key="1">
    <source>
        <dbReference type="EMBL" id="MEK6462740.1"/>
    </source>
</evidence>
<gene>
    <name evidence="1" type="ORF">WG925_03210</name>
</gene>
<keyword evidence="2" id="KW-1185">Reference proteome</keyword>
<evidence type="ECO:0000313" key="2">
    <source>
        <dbReference type="Proteomes" id="UP001367513"/>
    </source>
</evidence>